<dbReference type="InterPro" id="IPR013783">
    <property type="entry name" value="Ig-like_fold"/>
</dbReference>
<dbReference type="RefSeq" id="WP_074913943.1">
    <property type="nucleotide sequence ID" value="NZ_FOXK01000003.1"/>
</dbReference>
<dbReference type="GO" id="GO:0030246">
    <property type="term" value="F:carbohydrate binding"/>
    <property type="evidence" value="ECO:0007669"/>
    <property type="project" value="UniProtKB-KW"/>
</dbReference>
<reference evidence="3" key="1">
    <citation type="submission" date="2016-10" db="EMBL/GenBank/DDBJ databases">
        <authorList>
            <person name="Varghese N."/>
            <person name="Submissions S."/>
        </authorList>
    </citation>
    <scope>NUCLEOTIDE SEQUENCE [LARGE SCALE GENOMIC DNA]</scope>
    <source>
        <strain evidence="3">JCM 15604</strain>
    </source>
</reference>
<dbReference type="Gene3D" id="2.60.120.200">
    <property type="match status" value="1"/>
</dbReference>
<keyword evidence="3" id="KW-1185">Reference proteome</keyword>
<dbReference type="EMBL" id="FOXK01000011">
    <property type="protein sequence ID" value="SFQ32107.1"/>
    <property type="molecule type" value="Genomic_DNA"/>
</dbReference>
<dbReference type="Gene3D" id="2.60.40.10">
    <property type="entry name" value="Immunoglobulins"/>
    <property type="match status" value="1"/>
</dbReference>
<dbReference type="AlphaFoldDB" id="A0A1I5QJI9"/>
<reference evidence="1" key="2">
    <citation type="submission" date="2016-10" db="EMBL/GenBank/DDBJ databases">
        <authorList>
            <person name="de Groot N.N."/>
        </authorList>
    </citation>
    <scope>NUCLEOTIDE SEQUENCE [LARGE SCALE GENOMIC DNA]</scope>
    <source>
        <strain evidence="1">JCM 15604</strain>
    </source>
</reference>
<dbReference type="SUPFAM" id="SSF49899">
    <property type="entry name" value="Concanavalin A-like lectins/glucanases"/>
    <property type="match status" value="1"/>
</dbReference>
<evidence type="ECO:0000313" key="1">
    <source>
        <dbReference type="EMBL" id="SFP46458.1"/>
    </source>
</evidence>
<sequence length="309" mass="31943">MGVRLTWHNNSVGDNNVVYRSSTPIDPEALPVPLAVLAANQASYDDLSAVDGETYFYRVALVRGASSALSDELSFEVLPPAVGPFGPLVSSLAPACWLRLNETTGAVAYDSSGNNRNASYAVSAESLTSAGLLVGDDDKGIVLPPTLTPLVLSSAPVASGGDWTFGVIVRPTSVPPQTALGVLLQLGANGTGCPELDVIDRSGGTFGFRVMASGTSQLFASPSSWSYGSAVVVYLRQSAAGRHLFVNGAAQGNTTGRWGSFTGTTRLGFSRFGADAYPLPCGLDEVQFYGAALSDAQIAELTDAALGIL</sequence>
<protein>
    <submittedName>
        <fullName evidence="1">Concanavalin A-like lectin/glucanases superfamily protein</fullName>
    </submittedName>
</protein>
<proteinExistence type="predicted"/>
<dbReference type="InterPro" id="IPR013320">
    <property type="entry name" value="ConA-like_dom_sf"/>
</dbReference>
<evidence type="ECO:0000313" key="2">
    <source>
        <dbReference type="EMBL" id="SFQ32107.1"/>
    </source>
</evidence>
<dbReference type="EMBL" id="FOXK01000003">
    <property type="protein sequence ID" value="SFP46458.1"/>
    <property type="molecule type" value="Genomic_DNA"/>
</dbReference>
<name>A0A1I5QJI9_9GAMM</name>
<accession>A0A1I5QJI9</accession>
<dbReference type="Proteomes" id="UP000182025">
    <property type="component" value="Unassembled WGS sequence"/>
</dbReference>
<evidence type="ECO:0000313" key="3">
    <source>
        <dbReference type="Proteomes" id="UP000182025"/>
    </source>
</evidence>
<keyword evidence="1" id="KW-0430">Lectin</keyword>
<dbReference type="Pfam" id="PF13385">
    <property type="entry name" value="Laminin_G_3"/>
    <property type="match status" value="1"/>
</dbReference>
<gene>
    <name evidence="1" type="ORF">SAMN05216177_1032</name>
    <name evidence="2" type="ORF">SAMN05216177_1112</name>
</gene>
<organism evidence="1 3">
    <name type="scientific">Ectopseudomonas toyotomiensis</name>
    <dbReference type="NCBI Taxonomy" id="554344"/>
    <lineage>
        <taxon>Bacteria</taxon>
        <taxon>Pseudomonadati</taxon>
        <taxon>Pseudomonadota</taxon>
        <taxon>Gammaproteobacteria</taxon>
        <taxon>Pseudomonadales</taxon>
        <taxon>Pseudomonadaceae</taxon>
        <taxon>Ectopseudomonas</taxon>
    </lineage>
</organism>